<keyword evidence="1" id="KW-0472">Membrane</keyword>
<keyword evidence="1" id="KW-0812">Transmembrane</keyword>
<comment type="caution">
    <text evidence="2">The sequence shown here is derived from an EMBL/GenBank/DDBJ whole genome shotgun (WGS) entry which is preliminary data.</text>
</comment>
<evidence type="ECO:0000313" key="3">
    <source>
        <dbReference type="Proteomes" id="UP000298111"/>
    </source>
</evidence>
<organism evidence="2 3">
    <name type="scientific">Streptomyces albus</name>
    <dbReference type="NCBI Taxonomy" id="1888"/>
    <lineage>
        <taxon>Bacteria</taxon>
        <taxon>Bacillati</taxon>
        <taxon>Actinomycetota</taxon>
        <taxon>Actinomycetes</taxon>
        <taxon>Kitasatosporales</taxon>
        <taxon>Streptomycetaceae</taxon>
        <taxon>Streptomyces</taxon>
    </lineage>
</organism>
<gene>
    <name evidence="2" type="ORF">D8771_03920</name>
</gene>
<proteinExistence type="predicted"/>
<name>A0A8H1QTS5_9ACTN</name>
<accession>A0A8H1QTS5</accession>
<protein>
    <submittedName>
        <fullName evidence="2">Uncharacterized protein</fullName>
    </submittedName>
</protein>
<keyword evidence="1" id="KW-1133">Transmembrane helix</keyword>
<dbReference type="AlphaFoldDB" id="A0A8H1QTS5"/>
<dbReference type="EMBL" id="RCIY01000012">
    <property type="protein sequence ID" value="TGG88070.1"/>
    <property type="molecule type" value="Genomic_DNA"/>
</dbReference>
<feature type="transmembrane region" description="Helical" evidence="1">
    <location>
        <begin position="12"/>
        <end position="30"/>
    </location>
</feature>
<evidence type="ECO:0000256" key="1">
    <source>
        <dbReference type="SAM" id="Phobius"/>
    </source>
</evidence>
<sequence length="62" mass="6721">MFLQLLEALGTFFGGLAALVAAVVQLLTFLKKKENNEDVGCGDRPDSWMSPPQALILLTAWA</sequence>
<reference evidence="2 3" key="1">
    <citation type="submission" date="2018-10" db="EMBL/GenBank/DDBJ databases">
        <title>Isolation of pseudouridimycin from Streptomyces albus DSM 40763.</title>
        <authorList>
            <person name="Rosenqvist P."/>
            <person name="Metsae-Ketelae M."/>
            <person name="Virta P."/>
        </authorList>
    </citation>
    <scope>NUCLEOTIDE SEQUENCE [LARGE SCALE GENOMIC DNA]</scope>
    <source>
        <strain evidence="2 3">DSM 40763</strain>
    </source>
</reference>
<dbReference type="RefSeq" id="WP_016472351.1">
    <property type="nucleotide sequence ID" value="NZ_JBPQDV010000009.1"/>
</dbReference>
<dbReference type="Proteomes" id="UP000298111">
    <property type="component" value="Unassembled WGS sequence"/>
</dbReference>
<evidence type="ECO:0000313" key="2">
    <source>
        <dbReference type="EMBL" id="TGG88070.1"/>
    </source>
</evidence>